<evidence type="ECO:0000256" key="5">
    <source>
        <dbReference type="ARBA" id="ARBA00023157"/>
    </source>
</evidence>
<dbReference type="GO" id="GO:0005886">
    <property type="term" value="C:plasma membrane"/>
    <property type="evidence" value="ECO:0007669"/>
    <property type="project" value="TreeGrafter"/>
</dbReference>
<dbReference type="GO" id="GO:0005509">
    <property type="term" value="F:calcium ion binding"/>
    <property type="evidence" value="ECO:0007669"/>
    <property type="project" value="InterPro"/>
</dbReference>
<evidence type="ECO:0000256" key="1">
    <source>
        <dbReference type="ARBA" id="ARBA00004141"/>
    </source>
</evidence>
<dbReference type="GO" id="GO:0004930">
    <property type="term" value="F:G protein-coupled receptor activity"/>
    <property type="evidence" value="ECO:0007669"/>
    <property type="project" value="InterPro"/>
</dbReference>
<dbReference type="OrthoDB" id="1100386at2759"/>
<dbReference type="InterPro" id="IPR018097">
    <property type="entry name" value="EGF_Ca-bd_CS"/>
</dbReference>
<keyword evidence="4 7" id="KW-0472">Membrane</keyword>
<dbReference type="AlphaFoldDB" id="A0A401RLK8"/>
<dbReference type="OMA" id="DIVIRRH"/>
<dbReference type="PANTHER" id="PTHR12011">
    <property type="entry name" value="ADHESION G-PROTEIN COUPLED RECEPTOR"/>
    <property type="match status" value="1"/>
</dbReference>
<evidence type="ECO:0000256" key="2">
    <source>
        <dbReference type="ARBA" id="ARBA00022692"/>
    </source>
</evidence>
<dbReference type="InterPro" id="IPR000203">
    <property type="entry name" value="GPS"/>
</dbReference>
<evidence type="ECO:0000259" key="9">
    <source>
        <dbReference type="PROSITE" id="PS50261"/>
    </source>
</evidence>
<dbReference type="Pfam" id="PF01825">
    <property type="entry name" value="GPS"/>
    <property type="match status" value="1"/>
</dbReference>
<feature type="domain" description="GAIN-B" evidence="8">
    <location>
        <begin position="141"/>
        <end position="310"/>
    </location>
</feature>
<keyword evidence="3 7" id="KW-1133">Transmembrane helix</keyword>
<organism evidence="10 11">
    <name type="scientific">Chiloscyllium punctatum</name>
    <name type="common">Brownbanded bambooshark</name>
    <name type="synonym">Hemiscyllium punctatum</name>
    <dbReference type="NCBI Taxonomy" id="137246"/>
    <lineage>
        <taxon>Eukaryota</taxon>
        <taxon>Metazoa</taxon>
        <taxon>Chordata</taxon>
        <taxon>Craniata</taxon>
        <taxon>Vertebrata</taxon>
        <taxon>Chondrichthyes</taxon>
        <taxon>Elasmobranchii</taxon>
        <taxon>Galeomorphii</taxon>
        <taxon>Galeoidea</taxon>
        <taxon>Orectolobiformes</taxon>
        <taxon>Hemiscylliidae</taxon>
        <taxon>Chiloscyllium</taxon>
    </lineage>
</organism>
<dbReference type="PRINTS" id="PR00249">
    <property type="entry name" value="GPCRSECRETIN"/>
</dbReference>
<feature type="transmembrane region" description="Helical" evidence="7">
    <location>
        <begin position="376"/>
        <end position="398"/>
    </location>
</feature>
<sequence>MCKCDEGFFLCLSINNCTTGRPYCKDKDECKMTKTKCGSNATCVNTIGSYCCPFSGITQSGTKKACSRCEIECYFSKNSINSHVSKQMCLNSCQMKALYTNMGRDVERASDETSKVAKILDNAERILRSLVEVPWNASEERKSMAEFDIVIRRHMSPVEPIVVSAHGNSMEIDPVILMDTATGKRSRNSAIAFIVHKNMTTFLGNESAVREETLATPERKSDVLNSAIITAAITSKTRDFPTHPINFTFSHITANVNNSIIRCVYWTGTLNGTPWSPDGCELVFSNKTHTVCQAFHLSSFAILMALKDLPHVFALEVITYIGLSVSLVFLLLAIITFATCQLVNDTRRTIHIHLCVCLLVADFIFLFGISLTGNRIFCGIIAGVLHYTFLAVFAWMFLEGIQLYLMVQVVFVPKVPLKRYMLWVGYGFPALIVTISAAVSYEGYGTESSCWLSTKNFLPCSFFVPALLISIINFIFLCKTLMTLKKKLSDVISENKTLGKQR</sequence>
<dbReference type="Gene3D" id="2.60.220.50">
    <property type="match status" value="1"/>
</dbReference>
<feature type="domain" description="G-protein coupled receptors family 2 profile 2" evidence="9">
    <location>
        <begin position="315"/>
        <end position="502"/>
    </location>
</feature>
<name>A0A401RLK8_CHIPU</name>
<dbReference type="PRINTS" id="PR01128">
    <property type="entry name" value="EMR1HORMONER"/>
</dbReference>
<dbReference type="InterPro" id="IPR001740">
    <property type="entry name" value="GPCR_2_EMR1-like_rcpt"/>
</dbReference>
<evidence type="ECO:0000256" key="4">
    <source>
        <dbReference type="ARBA" id="ARBA00023136"/>
    </source>
</evidence>
<dbReference type="Pfam" id="PF00002">
    <property type="entry name" value="7tm_2"/>
    <property type="match status" value="1"/>
</dbReference>
<dbReference type="PROSITE" id="PS50261">
    <property type="entry name" value="G_PROTEIN_RECEP_F2_4"/>
    <property type="match status" value="1"/>
</dbReference>
<dbReference type="GO" id="GO:0007189">
    <property type="term" value="P:adenylate cyclase-activating G protein-coupled receptor signaling pathway"/>
    <property type="evidence" value="ECO:0007669"/>
    <property type="project" value="TreeGrafter"/>
</dbReference>
<dbReference type="CDD" id="cd00054">
    <property type="entry name" value="EGF_CA"/>
    <property type="match status" value="1"/>
</dbReference>
<evidence type="ECO:0008006" key="12">
    <source>
        <dbReference type="Google" id="ProtNLM"/>
    </source>
</evidence>
<dbReference type="Proteomes" id="UP000287033">
    <property type="component" value="Unassembled WGS sequence"/>
</dbReference>
<keyword evidence="5" id="KW-1015">Disulfide bond</keyword>
<evidence type="ECO:0000256" key="7">
    <source>
        <dbReference type="SAM" id="Phobius"/>
    </source>
</evidence>
<protein>
    <recommendedName>
        <fullName evidence="12">G-protein coupled receptors family 2 profile 2 domain-containing protein</fullName>
    </recommendedName>
</protein>
<gene>
    <name evidence="10" type="ORF">chiPu_0018171</name>
</gene>
<evidence type="ECO:0000259" key="8">
    <source>
        <dbReference type="PROSITE" id="PS50221"/>
    </source>
</evidence>
<evidence type="ECO:0000256" key="6">
    <source>
        <dbReference type="ARBA" id="ARBA00023180"/>
    </source>
</evidence>
<keyword evidence="6" id="KW-0325">Glycoprotein</keyword>
<dbReference type="GO" id="GO:0007166">
    <property type="term" value="P:cell surface receptor signaling pathway"/>
    <property type="evidence" value="ECO:0007669"/>
    <property type="project" value="InterPro"/>
</dbReference>
<dbReference type="SMART" id="SM00303">
    <property type="entry name" value="GPS"/>
    <property type="match status" value="1"/>
</dbReference>
<feature type="transmembrane region" description="Helical" evidence="7">
    <location>
        <begin position="350"/>
        <end position="370"/>
    </location>
</feature>
<comment type="subcellular location">
    <subcellularLocation>
        <location evidence="1">Membrane</location>
        <topology evidence="1">Multi-pass membrane protein</topology>
    </subcellularLocation>
</comment>
<dbReference type="STRING" id="137246.A0A401RLK8"/>
<dbReference type="EMBL" id="BEZZ01001490">
    <property type="protein sequence ID" value="GCC19009.1"/>
    <property type="molecule type" value="Genomic_DNA"/>
</dbReference>
<keyword evidence="2 7" id="KW-0812">Transmembrane</keyword>
<dbReference type="InterPro" id="IPR017981">
    <property type="entry name" value="GPCR_2-like_7TM"/>
</dbReference>
<dbReference type="InterPro" id="IPR000832">
    <property type="entry name" value="GPCR_2_secretin-like"/>
</dbReference>
<evidence type="ECO:0000256" key="3">
    <source>
        <dbReference type="ARBA" id="ARBA00022989"/>
    </source>
</evidence>
<proteinExistence type="predicted"/>
<dbReference type="PROSITE" id="PS50221">
    <property type="entry name" value="GAIN_B"/>
    <property type="match status" value="1"/>
</dbReference>
<dbReference type="InterPro" id="IPR057244">
    <property type="entry name" value="GAIN_B"/>
</dbReference>
<evidence type="ECO:0000313" key="11">
    <source>
        <dbReference type="Proteomes" id="UP000287033"/>
    </source>
</evidence>
<reference evidence="10 11" key="1">
    <citation type="journal article" date="2018" name="Nat. Ecol. Evol.">
        <title>Shark genomes provide insights into elasmobranch evolution and the origin of vertebrates.</title>
        <authorList>
            <person name="Hara Y"/>
            <person name="Yamaguchi K"/>
            <person name="Onimaru K"/>
            <person name="Kadota M"/>
            <person name="Koyanagi M"/>
            <person name="Keeley SD"/>
            <person name="Tatsumi K"/>
            <person name="Tanaka K"/>
            <person name="Motone F"/>
            <person name="Kageyama Y"/>
            <person name="Nozu R"/>
            <person name="Adachi N"/>
            <person name="Nishimura O"/>
            <person name="Nakagawa R"/>
            <person name="Tanegashima C"/>
            <person name="Kiyatake I"/>
            <person name="Matsumoto R"/>
            <person name="Murakumo K"/>
            <person name="Nishida K"/>
            <person name="Terakita A"/>
            <person name="Kuratani S"/>
            <person name="Sato K"/>
            <person name="Hyodo S Kuraku.S."/>
        </authorList>
    </citation>
    <scope>NUCLEOTIDE SEQUENCE [LARGE SCALE GENOMIC DNA]</scope>
</reference>
<keyword evidence="11" id="KW-1185">Reference proteome</keyword>
<feature type="transmembrane region" description="Helical" evidence="7">
    <location>
        <begin position="461"/>
        <end position="478"/>
    </location>
</feature>
<dbReference type="PROSITE" id="PS01187">
    <property type="entry name" value="EGF_CA"/>
    <property type="match status" value="1"/>
</dbReference>
<feature type="transmembrane region" description="Helical" evidence="7">
    <location>
        <begin position="419"/>
        <end position="441"/>
    </location>
</feature>
<comment type="caution">
    <text evidence="10">The sequence shown here is derived from an EMBL/GenBank/DDBJ whole genome shotgun (WGS) entry which is preliminary data.</text>
</comment>
<feature type="transmembrane region" description="Helical" evidence="7">
    <location>
        <begin position="317"/>
        <end position="338"/>
    </location>
</feature>
<accession>A0A401RLK8</accession>
<evidence type="ECO:0000313" key="10">
    <source>
        <dbReference type="EMBL" id="GCC19009.1"/>
    </source>
</evidence>
<dbReference type="InterPro" id="IPR046338">
    <property type="entry name" value="GAIN_dom_sf"/>
</dbReference>
<dbReference type="Gene3D" id="1.20.1070.10">
    <property type="entry name" value="Rhodopsin 7-helix transmembrane proteins"/>
    <property type="match status" value="1"/>
</dbReference>
<dbReference type="PANTHER" id="PTHR12011:SF433">
    <property type="entry name" value="ADHESION G PROTEIN-COUPLED RECEPTOR E1-LIKE-RELATED"/>
    <property type="match status" value="1"/>
</dbReference>